<feature type="transmembrane region" description="Helical" evidence="1">
    <location>
        <begin position="105"/>
        <end position="128"/>
    </location>
</feature>
<gene>
    <name evidence="2" type="ORF">ENK01_04310</name>
</gene>
<keyword evidence="1" id="KW-1133">Transmembrane helix</keyword>
<evidence type="ECO:0000256" key="1">
    <source>
        <dbReference type="SAM" id="Phobius"/>
    </source>
</evidence>
<sequence>MKLLEKIANRYTFWAALLIYSVFGFYLMPRAMKGSAVTPLDLHFSYSPEIARQTLAQMGAQGRASYVHFSHVLDTPYPLIYTALFVIVILLLVKTLWPGSGRWRWLSLVPLAAMGFDFLENHSIISMIHSWPSVSDRAAQTASLFSSLKWSFVGVNAVIIFVLLI</sequence>
<organism evidence="2">
    <name type="scientific">Hellea balneolensis</name>
    <dbReference type="NCBI Taxonomy" id="287478"/>
    <lineage>
        <taxon>Bacteria</taxon>
        <taxon>Pseudomonadati</taxon>
        <taxon>Pseudomonadota</taxon>
        <taxon>Alphaproteobacteria</taxon>
        <taxon>Maricaulales</taxon>
        <taxon>Robiginitomaculaceae</taxon>
        <taxon>Hellea</taxon>
    </lineage>
</organism>
<feature type="transmembrane region" description="Helical" evidence="1">
    <location>
        <begin position="12"/>
        <end position="29"/>
    </location>
</feature>
<feature type="transmembrane region" description="Helical" evidence="1">
    <location>
        <begin position="75"/>
        <end position="93"/>
    </location>
</feature>
<dbReference type="Proteomes" id="UP000885806">
    <property type="component" value="Unassembled WGS sequence"/>
</dbReference>
<protein>
    <submittedName>
        <fullName evidence="2">Uncharacterized protein</fullName>
    </submittedName>
</protein>
<comment type="caution">
    <text evidence="2">The sequence shown here is derived from an EMBL/GenBank/DDBJ whole genome shotgun (WGS) entry which is preliminary data.</text>
</comment>
<dbReference type="AlphaFoldDB" id="A0A7V5U1F9"/>
<evidence type="ECO:0000313" key="2">
    <source>
        <dbReference type="EMBL" id="HHI89158.1"/>
    </source>
</evidence>
<accession>A0A7V5U1F9</accession>
<reference evidence="2" key="1">
    <citation type="journal article" date="2020" name="mSystems">
        <title>Genome- and Community-Level Interaction Insights into Carbon Utilization and Element Cycling Functions of Hydrothermarchaeota in Hydrothermal Sediment.</title>
        <authorList>
            <person name="Zhou Z."/>
            <person name="Liu Y."/>
            <person name="Xu W."/>
            <person name="Pan J."/>
            <person name="Luo Z.H."/>
            <person name="Li M."/>
        </authorList>
    </citation>
    <scope>NUCLEOTIDE SEQUENCE [LARGE SCALE GENOMIC DNA]</scope>
    <source>
        <strain evidence="2">HyVt-538</strain>
    </source>
</reference>
<keyword evidence="1" id="KW-0472">Membrane</keyword>
<dbReference type="EMBL" id="DROP01000288">
    <property type="protein sequence ID" value="HHI89158.1"/>
    <property type="molecule type" value="Genomic_DNA"/>
</dbReference>
<feature type="non-terminal residue" evidence="2">
    <location>
        <position position="165"/>
    </location>
</feature>
<proteinExistence type="predicted"/>
<feature type="transmembrane region" description="Helical" evidence="1">
    <location>
        <begin position="148"/>
        <end position="164"/>
    </location>
</feature>
<keyword evidence="1" id="KW-0812">Transmembrane</keyword>
<name>A0A7V5U1F9_9PROT</name>